<dbReference type="PROSITE" id="PS51372">
    <property type="entry name" value="PRD_2"/>
    <property type="match status" value="1"/>
</dbReference>
<dbReference type="CDD" id="cd00211">
    <property type="entry name" value="PTS_IIA_fru"/>
    <property type="match status" value="1"/>
</dbReference>
<protein>
    <recommendedName>
        <fullName evidence="10">Ascorbate-specific PTS system EIIA component</fullName>
    </recommendedName>
    <alternativeName>
        <fullName evidence="11">Ascorbate-specific phosphotransferase enzyme IIA component</fullName>
    </alternativeName>
</protein>
<dbReference type="SUPFAM" id="SSF55804">
    <property type="entry name" value="Phoshotransferase/anion transport protein"/>
    <property type="match status" value="1"/>
</dbReference>
<dbReference type="CDD" id="cd05568">
    <property type="entry name" value="PTS_IIB_bgl_like"/>
    <property type="match status" value="1"/>
</dbReference>
<evidence type="ECO:0000256" key="11">
    <source>
        <dbReference type="ARBA" id="ARBA00042072"/>
    </source>
</evidence>
<dbReference type="PROSITE" id="PS51094">
    <property type="entry name" value="PTS_EIIA_TYPE_2"/>
    <property type="match status" value="1"/>
</dbReference>
<dbReference type="SUPFAM" id="SSF52794">
    <property type="entry name" value="PTS system IIB component-like"/>
    <property type="match status" value="1"/>
</dbReference>
<evidence type="ECO:0000259" key="14">
    <source>
        <dbReference type="PROSITE" id="PS51372"/>
    </source>
</evidence>
<dbReference type="PROSITE" id="PS51099">
    <property type="entry name" value="PTS_EIIB_TYPE_2"/>
    <property type="match status" value="1"/>
</dbReference>
<keyword evidence="4" id="KW-0597">Phosphoprotein</keyword>
<evidence type="ECO:0000256" key="10">
    <source>
        <dbReference type="ARBA" id="ARBA00041175"/>
    </source>
</evidence>
<sequence>MFNHEIIFFIEALLADEGQSVRDIARKHNMSRKKLWYEMNQLNGALATVKAPTFQLADGQLVIPQTFKEQWPDVKQSLSRREVFIKEERLYVMILYVFIRREEVSGHHFQDLLQLSKNSVLEEVKKLKTYAKDFHLDFQYSRQKGYHFVGDERHIRQLTEHGISQLLQLSTGEWALELVFSMWQKKLNIEEIHLELQRLTKPFRVNFVEERLLEILYLLAFIKEEEVKETLTYPQQTLMEIMNQPLYQIGQVIADEFSMVKNVEEATFITICLLGALQGNSHLVDNCGLGEINSQVIQRVQALMGTQFVSLSSIEESLFEHLVPAYFRIAYDIALESPYTAQIKSQYEELFYLVAKGLEPFANFLGKPIPENEVAYFTIHFGGQLERLKTEQQPLRALAICPNGISSSLILTSNLKEIFPMITFHRVHQLDLVKDIAVEDYDMIFSTTYYQTTKKLYITKPILNYVEVQMLKSKVLRDFDLSNYTRELSVYDILEVVAKHGVITNEKALFEELSARMFGTNLSLNEGGKTLTELLSKEFITLTDQHYNWKEAIAKATEPLLSKGYVTPDYIDAMIASTEKTGPYIVLAPKVAVPHARPEEGVNQLGISLLRLSQPVDFNLNEPYDEERLVQLIFVLAAVDNVSHLTALKQLSQILEEESTIEALIAATSIEELYDTINNYL</sequence>
<dbReference type="InterPro" id="IPR051351">
    <property type="entry name" value="Ascorbate-PTS_EIIA_comp"/>
</dbReference>
<proteinExistence type="predicted"/>
<keyword evidence="5" id="KW-0808">Transferase</keyword>
<comment type="subcellular location">
    <subcellularLocation>
        <location evidence="1">Cytoplasm</location>
    </subcellularLocation>
</comment>
<organism evidence="15 16">
    <name type="scientific">Vagococcus allomyrinae</name>
    <dbReference type="NCBI Taxonomy" id="2794353"/>
    <lineage>
        <taxon>Bacteria</taxon>
        <taxon>Bacillati</taxon>
        <taxon>Bacillota</taxon>
        <taxon>Bacilli</taxon>
        <taxon>Lactobacillales</taxon>
        <taxon>Enterococcaceae</taxon>
        <taxon>Vagococcus</taxon>
    </lineage>
</organism>
<dbReference type="InterPro" id="IPR002178">
    <property type="entry name" value="PTS_EIIA_type-2_dom"/>
</dbReference>
<dbReference type="InterPro" id="IPR011608">
    <property type="entry name" value="PRD"/>
</dbReference>
<comment type="function">
    <text evidence="9">The phosphoenolpyruvate-dependent sugar phosphotransferase system (sugar PTS), a major carbohydrate active transport system, catalyzes the phosphorylation of incoming sugar substrates concomitantly with their translocation across the cell membrane. The enzyme II UlaABC PTS system is involved in ascorbate transport.</text>
</comment>
<evidence type="ECO:0000256" key="9">
    <source>
        <dbReference type="ARBA" id="ARBA00037387"/>
    </source>
</evidence>
<feature type="domain" description="PTS EIIB type-2" evidence="13">
    <location>
        <begin position="395"/>
        <end position="483"/>
    </location>
</feature>
<dbReference type="GO" id="GO:0005737">
    <property type="term" value="C:cytoplasm"/>
    <property type="evidence" value="ECO:0007669"/>
    <property type="project" value="UniProtKB-SubCell"/>
</dbReference>
<evidence type="ECO:0000256" key="6">
    <source>
        <dbReference type="ARBA" id="ARBA00022683"/>
    </source>
</evidence>
<evidence type="ECO:0000313" key="16">
    <source>
        <dbReference type="Proteomes" id="UP000674938"/>
    </source>
</evidence>
<reference evidence="15" key="1">
    <citation type="submission" date="2020-12" db="EMBL/GenBank/DDBJ databases">
        <title>Vagococcus allomyrinae sp. nov. and Enterococcus lavae sp. nov., isolated from the larvae of Allomyrina dichotoma.</title>
        <authorList>
            <person name="Lee S.D."/>
        </authorList>
    </citation>
    <scope>NUCLEOTIDE SEQUENCE</scope>
    <source>
        <strain evidence="15">BWB3-3</strain>
    </source>
</reference>
<dbReference type="GO" id="GO:0006355">
    <property type="term" value="P:regulation of DNA-templated transcription"/>
    <property type="evidence" value="ECO:0007669"/>
    <property type="project" value="InterPro"/>
</dbReference>
<dbReference type="Pfam" id="PF00359">
    <property type="entry name" value="PTS_EIIA_2"/>
    <property type="match status" value="1"/>
</dbReference>
<dbReference type="RefSeq" id="WP_209525954.1">
    <property type="nucleotide sequence ID" value="NZ_JAEEGA010000003.1"/>
</dbReference>
<dbReference type="InterPro" id="IPR016152">
    <property type="entry name" value="PTrfase/Anion_transptr"/>
</dbReference>
<feature type="domain" description="PTS EIIA type-2" evidence="12">
    <location>
        <begin position="533"/>
        <end position="680"/>
    </location>
</feature>
<name>A0A940SRD4_9ENTE</name>
<dbReference type="PANTHER" id="PTHR36203:SF1">
    <property type="entry name" value="ASCORBATE-SPECIFIC PTS SYSTEM EIIA COMPONENT"/>
    <property type="match status" value="1"/>
</dbReference>
<evidence type="ECO:0000259" key="12">
    <source>
        <dbReference type="PROSITE" id="PS51094"/>
    </source>
</evidence>
<dbReference type="Gene3D" id="1.10.1790.10">
    <property type="entry name" value="PRD domain"/>
    <property type="match status" value="1"/>
</dbReference>
<evidence type="ECO:0000256" key="5">
    <source>
        <dbReference type="ARBA" id="ARBA00022679"/>
    </source>
</evidence>
<dbReference type="AlphaFoldDB" id="A0A940SRD4"/>
<dbReference type="Pfam" id="PF05043">
    <property type="entry name" value="Mga"/>
    <property type="match status" value="1"/>
</dbReference>
<keyword evidence="16" id="KW-1185">Reference proteome</keyword>
<dbReference type="GO" id="GO:0016301">
    <property type="term" value="F:kinase activity"/>
    <property type="evidence" value="ECO:0007669"/>
    <property type="project" value="UniProtKB-KW"/>
</dbReference>
<dbReference type="Pfam" id="PF00874">
    <property type="entry name" value="PRD"/>
    <property type="match status" value="1"/>
</dbReference>
<dbReference type="InterPro" id="IPR036095">
    <property type="entry name" value="PTS_EIIB-like_sf"/>
</dbReference>
<gene>
    <name evidence="15" type="ORF">I6N95_06725</name>
</gene>
<dbReference type="Proteomes" id="UP000674938">
    <property type="component" value="Unassembled WGS sequence"/>
</dbReference>
<dbReference type="EMBL" id="JAEEGA010000003">
    <property type="protein sequence ID" value="MBP1040692.1"/>
    <property type="molecule type" value="Genomic_DNA"/>
</dbReference>
<dbReference type="Gene3D" id="3.40.930.10">
    <property type="entry name" value="Mannitol-specific EII, Chain A"/>
    <property type="match status" value="1"/>
</dbReference>
<accession>A0A940SRD4</accession>
<evidence type="ECO:0000256" key="8">
    <source>
        <dbReference type="ARBA" id="ARBA00023159"/>
    </source>
</evidence>
<dbReference type="SUPFAM" id="SSF63520">
    <property type="entry name" value="PTS-regulatory domain, PRD"/>
    <property type="match status" value="1"/>
</dbReference>
<dbReference type="PANTHER" id="PTHR36203">
    <property type="entry name" value="ASCORBATE-SPECIFIC PTS SYSTEM EIIA COMPONENT"/>
    <property type="match status" value="1"/>
</dbReference>
<comment type="caution">
    <text evidence="15">The sequence shown here is derived from an EMBL/GenBank/DDBJ whole genome shotgun (WGS) entry which is preliminary data.</text>
</comment>
<keyword evidence="7" id="KW-0418">Kinase</keyword>
<dbReference type="GO" id="GO:0008982">
    <property type="term" value="F:protein-N(PI)-phosphohistidine-sugar phosphotransferase activity"/>
    <property type="evidence" value="ECO:0007669"/>
    <property type="project" value="InterPro"/>
</dbReference>
<dbReference type="GO" id="GO:0009401">
    <property type="term" value="P:phosphoenolpyruvate-dependent sugar phosphotransferase system"/>
    <property type="evidence" value="ECO:0007669"/>
    <property type="project" value="UniProtKB-KW"/>
</dbReference>
<evidence type="ECO:0000256" key="2">
    <source>
        <dbReference type="ARBA" id="ARBA00022448"/>
    </source>
</evidence>
<dbReference type="Gene3D" id="3.40.50.2300">
    <property type="match status" value="1"/>
</dbReference>
<dbReference type="InterPro" id="IPR036634">
    <property type="entry name" value="PRD_sf"/>
</dbReference>
<feature type="domain" description="PRD" evidence="14">
    <location>
        <begin position="284"/>
        <end position="391"/>
    </location>
</feature>
<evidence type="ECO:0000256" key="4">
    <source>
        <dbReference type="ARBA" id="ARBA00022553"/>
    </source>
</evidence>
<keyword evidence="3" id="KW-0963">Cytoplasm</keyword>
<evidence type="ECO:0000313" key="15">
    <source>
        <dbReference type="EMBL" id="MBP1040692.1"/>
    </source>
</evidence>
<dbReference type="InterPro" id="IPR007737">
    <property type="entry name" value="Mga_HTH"/>
</dbReference>
<keyword evidence="6" id="KW-0598">Phosphotransferase system</keyword>
<evidence type="ECO:0000259" key="13">
    <source>
        <dbReference type="PROSITE" id="PS51099"/>
    </source>
</evidence>
<evidence type="ECO:0000256" key="7">
    <source>
        <dbReference type="ARBA" id="ARBA00022777"/>
    </source>
</evidence>
<evidence type="ECO:0000256" key="1">
    <source>
        <dbReference type="ARBA" id="ARBA00004496"/>
    </source>
</evidence>
<evidence type="ECO:0000256" key="3">
    <source>
        <dbReference type="ARBA" id="ARBA00022490"/>
    </source>
</evidence>
<keyword evidence="8" id="KW-0010">Activator</keyword>
<keyword evidence="2" id="KW-0813">Transport</keyword>
<dbReference type="InterPro" id="IPR013011">
    <property type="entry name" value="PTS_EIIB_2"/>
</dbReference>